<name>A0A0D3IK46_EMIH1</name>
<reference evidence="2" key="1">
    <citation type="journal article" date="2013" name="Nature">
        <title>Pan genome of the phytoplankton Emiliania underpins its global distribution.</title>
        <authorList>
            <person name="Read B.A."/>
            <person name="Kegel J."/>
            <person name="Klute M.J."/>
            <person name="Kuo A."/>
            <person name="Lefebvre S.C."/>
            <person name="Maumus F."/>
            <person name="Mayer C."/>
            <person name="Miller J."/>
            <person name="Monier A."/>
            <person name="Salamov A."/>
            <person name="Young J."/>
            <person name="Aguilar M."/>
            <person name="Claverie J.M."/>
            <person name="Frickenhaus S."/>
            <person name="Gonzalez K."/>
            <person name="Herman E.K."/>
            <person name="Lin Y.C."/>
            <person name="Napier J."/>
            <person name="Ogata H."/>
            <person name="Sarno A.F."/>
            <person name="Shmutz J."/>
            <person name="Schroeder D."/>
            <person name="de Vargas C."/>
            <person name="Verret F."/>
            <person name="von Dassow P."/>
            <person name="Valentin K."/>
            <person name="Van de Peer Y."/>
            <person name="Wheeler G."/>
            <person name="Dacks J.B."/>
            <person name="Delwiche C.F."/>
            <person name="Dyhrman S.T."/>
            <person name="Glockner G."/>
            <person name="John U."/>
            <person name="Richards T."/>
            <person name="Worden A.Z."/>
            <person name="Zhang X."/>
            <person name="Grigoriev I.V."/>
            <person name="Allen A.E."/>
            <person name="Bidle K."/>
            <person name="Borodovsky M."/>
            <person name="Bowler C."/>
            <person name="Brownlee C."/>
            <person name="Cock J.M."/>
            <person name="Elias M."/>
            <person name="Gladyshev V.N."/>
            <person name="Groth M."/>
            <person name="Guda C."/>
            <person name="Hadaegh A."/>
            <person name="Iglesias-Rodriguez M.D."/>
            <person name="Jenkins J."/>
            <person name="Jones B.M."/>
            <person name="Lawson T."/>
            <person name="Leese F."/>
            <person name="Lindquist E."/>
            <person name="Lobanov A."/>
            <person name="Lomsadze A."/>
            <person name="Malik S.B."/>
            <person name="Marsh M.E."/>
            <person name="Mackinder L."/>
            <person name="Mock T."/>
            <person name="Mueller-Roeber B."/>
            <person name="Pagarete A."/>
            <person name="Parker M."/>
            <person name="Probert I."/>
            <person name="Quesneville H."/>
            <person name="Raines C."/>
            <person name="Rensing S.A."/>
            <person name="Riano-Pachon D.M."/>
            <person name="Richier S."/>
            <person name="Rokitta S."/>
            <person name="Shiraiwa Y."/>
            <person name="Soanes D.M."/>
            <person name="van der Giezen M."/>
            <person name="Wahlund T.M."/>
            <person name="Williams B."/>
            <person name="Wilson W."/>
            <person name="Wolfe G."/>
            <person name="Wurch L.L."/>
        </authorList>
    </citation>
    <scope>NUCLEOTIDE SEQUENCE</scope>
</reference>
<evidence type="ECO:0008006" key="3">
    <source>
        <dbReference type="Google" id="ProtNLM"/>
    </source>
</evidence>
<reference evidence="1" key="2">
    <citation type="submission" date="2024-10" db="UniProtKB">
        <authorList>
            <consortium name="EnsemblProtists"/>
        </authorList>
    </citation>
    <scope>IDENTIFICATION</scope>
</reference>
<dbReference type="Proteomes" id="UP000013827">
    <property type="component" value="Unassembled WGS sequence"/>
</dbReference>
<dbReference type="InterPro" id="IPR011042">
    <property type="entry name" value="6-blade_b-propeller_TolB-like"/>
</dbReference>
<organism evidence="1 2">
    <name type="scientific">Emiliania huxleyi (strain CCMP1516)</name>
    <dbReference type="NCBI Taxonomy" id="280463"/>
    <lineage>
        <taxon>Eukaryota</taxon>
        <taxon>Haptista</taxon>
        <taxon>Haptophyta</taxon>
        <taxon>Prymnesiophyceae</taxon>
        <taxon>Isochrysidales</taxon>
        <taxon>Noelaerhabdaceae</taxon>
        <taxon>Emiliania</taxon>
    </lineage>
</organism>
<dbReference type="AlphaFoldDB" id="A0A0D3IK46"/>
<dbReference type="PaxDb" id="2903-EOD11631"/>
<dbReference type="SUPFAM" id="SSF63825">
    <property type="entry name" value="YWTD domain"/>
    <property type="match status" value="1"/>
</dbReference>
<evidence type="ECO:0000313" key="1">
    <source>
        <dbReference type="EnsemblProtists" id="EOD11631"/>
    </source>
</evidence>
<dbReference type="RefSeq" id="XP_005764060.1">
    <property type="nucleotide sequence ID" value="XM_005764003.1"/>
</dbReference>
<proteinExistence type="predicted"/>
<dbReference type="GeneID" id="17257753"/>
<dbReference type="EnsemblProtists" id="EOD11631">
    <property type="protein sequence ID" value="EOD11631"/>
    <property type="gene ID" value="EMIHUDRAFT_214493"/>
</dbReference>
<protein>
    <recommendedName>
        <fullName evidence="3">F-box domain-containing protein</fullName>
    </recommendedName>
</protein>
<dbReference type="HOGENOM" id="CLU_730459_0_0_1"/>
<evidence type="ECO:0000313" key="2">
    <source>
        <dbReference type="Proteomes" id="UP000013827"/>
    </source>
</evidence>
<accession>A0A0D3IK46</accession>
<dbReference type="Gene3D" id="2.120.10.30">
    <property type="entry name" value="TolB, C-terminal domain"/>
    <property type="match status" value="1"/>
</dbReference>
<dbReference type="KEGG" id="ehx:EMIHUDRAFT_214493"/>
<sequence>MARKQRAKLAQSVSATAVLDDPDLLKIILESGGIAVMRSCDGTLSAPLVCKAWSTVAAALAREWCVLKWNHRGSEGKLLEDGSPFSLMGIHASQILSVPSLCKASAAGALMCSGDTLSLVKVSRSLSPVKQHELFHGKVQLSKVLAEDVGGMVVAGPHLHMTLCNTSQIGTMCLADKRLVCRFGGRGAGDGQLRLDAQTGLAHCARRERLFVSDSANNRVAALQTSSSSAELLWLSSTRGEDCGGKSKIPFPTSLAVIGDNIAVISGKQQNKLLIVPLCARDSFGTPRPLGGKGTALGPIKGGVVTARRDRLFLANGSSTHVLSSEGVLWQTISVSVRNGPAVPRCITVDDKRAYVLFWGGVYIVDAHESLLGSGSSSH</sequence>
<keyword evidence="2" id="KW-1185">Reference proteome</keyword>